<dbReference type="AlphaFoldDB" id="A0A9D2L3Z9"/>
<evidence type="ECO:0000256" key="4">
    <source>
        <dbReference type="ARBA" id="ARBA00023136"/>
    </source>
</evidence>
<reference evidence="6" key="2">
    <citation type="submission" date="2021-04" db="EMBL/GenBank/DDBJ databases">
        <authorList>
            <person name="Gilroy R."/>
        </authorList>
    </citation>
    <scope>NUCLEOTIDE SEQUENCE</scope>
    <source>
        <strain evidence="6">CHK169-11906</strain>
    </source>
</reference>
<reference evidence="6" key="1">
    <citation type="journal article" date="2021" name="PeerJ">
        <title>Extensive microbial diversity within the chicken gut microbiome revealed by metagenomics and culture.</title>
        <authorList>
            <person name="Gilroy R."/>
            <person name="Ravi A."/>
            <person name="Getino M."/>
            <person name="Pursley I."/>
            <person name="Horton D.L."/>
            <person name="Alikhan N.F."/>
            <person name="Baker D."/>
            <person name="Gharbi K."/>
            <person name="Hall N."/>
            <person name="Watson M."/>
            <person name="Adriaenssens E.M."/>
            <person name="Foster-Nyarko E."/>
            <person name="Jarju S."/>
            <person name="Secka A."/>
            <person name="Antonio M."/>
            <person name="Oren A."/>
            <person name="Chaudhuri R.R."/>
            <person name="La Ragione R."/>
            <person name="Hildebrand F."/>
            <person name="Pallen M.J."/>
        </authorList>
    </citation>
    <scope>NUCLEOTIDE SEQUENCE</scope>
    <source>
        <strain evidence="6">CHK169-11906</strain>
    </source>
</reference>
<comment type="subcellular location">
    <subcellularLocation>
        <location evidence="1">Membrane</location>
        <topology evidence="1">Multi-pass membrane protein</topology>
    </subcellularLocation>
</comment>
<dbReference type="Pfam" id="PF02674">
    <property type="entry name" value="Colicin_V"/>
    <property type="match status" value="1"/>
</dbReference>
<evidence type="ECO:0000256" key="1">
    <source>
        <dbReference type="ARBA" id="ARBA00004141"/>
    </source>
</evidence>
<comment type="caution">
    <text evidence="6">The sequence shown here is derived from an EMBL/GenBank/DDBJ whole genome shotgun (WGS) entry which is preliminary data.</text>
</comment>
<protein>
    <submittedName>
        <fullName evidence="6">CvpA family protein</fullName>
    </submittedName>
</protein>
<gene>
    <name evidence="6" type="ORF">H9779_04410</name>
</gene>
<keyword evidence="2 5" id="KW-0812">Transmembrane</keyword>
<feature type="transmembrane region" description="Helical" evidence="5">
    <location>
        <begin position="97"/>
        <end position="118"/>
    </location>
</feature>
<feature type="transmembrane region" description="Helical" evidence="5">
    <location>
        <begin position="58"/>
        <end position="77"/>
    </location>
</feature>
<dbReference type="PANTHER" id="PTHR37306">
    <property type="entry name" value="COLICIN V PRODUCTION PROTEIN"/>
    <property type="match status" value="1"/>
</dbReference>
<dbReference type="EMBL" id="DWYR01000011">
    <property type="protein sequence ID" value="HJA98830.1"/>
    <property type="molecule type" value="Genomic_DNA"/>
</dbReference>
<accession>A0A9D2L3Z9</accession>
<keyword evidence="4 5" id="KW-0472">Membrane</keyword>
<dbReference type="Proteomes" id="UP000824259">
    <property type="component" value="Unassembled WGS sequence"/>
</dbReference>
<dbReference type="GO" id="GO:0016020">
    <property type="term" value="C:membrane"/>
    <property type="evidence" value="ECO:0007669"/>
    <property type="project" value="UniProtKB-SubCell"/>
</dbReference>
<organism evidence="6 7">
    <name type="scientific">Candidatus Alistipes avicola</name>
    <dbReference type="NCBI Taxonomy" id="2838432"/>
    <lineage>
        <taxon>Bacteria</taxon>
        <taxon>Pseudomonadati</taxon>
        <taxon>Bacteroidota</taxon>
        <taxon>Bacteroidia</taxon>
        <taxon>Bacteroidales</taxon>
        <taxon>Rikenellaceae</taxon>
        <taxon>Alistipes</taxon>
    </lineage>
</organism>
<dbReference type="PANTHER" id="PTHR37306:SF1">
    <property type="entry name" value="COLICIN V PRODUCTION PROTEIN"/>
    <property type="match status" value="1"/>
</dbReference>
<evidence type="ECO:0000256" key="3">
    <source>
        <dbReference type="ARBA" id="ARBA00022989"/>
    </source>
</evidence>
<evidence type="ECO:0000256" key="2">
    <source>
        <dbReference type="ARBA" id="ARBA00022692"/>
    </source>
</evidence>
<proteinExistence type="predicted"/>
<name>A0A9D2L3Z9_9BACT</name>
<evidence type="ECO:0000256" key="5">
    <source>
        <dbReference type="SAM" id="Phobius"/>
    </source>
</evidence>
<dbReference type="InterPro" id="IPR003825">
    <property type="entry name" value="Colicin-V_CvpA"/>
</dbReference>
<feature type="transmembrane region" description="Helical" evidence="5">
    <location>
        <begin position="31"/>
        <end position="46"/>
    </location>
</feature>
<dbReference type="GO" id="GO:0009403">
    <property type="term" value="P:toxin biosynthetic process"/>
    <property type="evidence" value="ECO:0007669"/>
    <property type="project" value="InterPro"/>
</dbReference>
<evidence type="ECO:0000313" key="7">
    <source>
        <dbReference type="Proteomes" id="UP000824259"/>
    </source>
</evidence>
<sequence>MSIIDLIVTLLLLWALISGWRQGIVLQLCSLAGIVLGAWLGLHFGAEVGELLHLDEQFATAGGFLTIFIVVLLAVALLGRLLRKVFHFAGFGIADRILGMLAAVAKTLLILCLLFSAFDSINRDESLVDRKTLDKSICYRPIINLSEMLFPFVEWAKEQIATNDQETWNDNLQAL</sequence>
<evidence type="ECO:0000313" key="6">
    <source>
        <dbReference type="EMBL" id="HJA98830.1"/>
    </source>
</evidence>
<keyword evidence="3 5" id="KW-1133">Transmembrane helix</keyword>